<gene>
    <name evidence="2" type="ORF">PCAMFM013_S043g000063</name>
</gene>
<accession>A0A0G4PUI9</accession>
<dbReference type="EMBL" id="HG793176">
    <property type="protein sequence ID" value="CRL30068.1"/>
    <property type="molecule type" value="Genomic_DNA"/>
</dbReference>
<keyword evidence="3" id="KW-1185">Reference proteome</keyword>
<name>A0A0G4PUI9_PENC3</name>
<dbReference type="AlphaFoldDB" id="A0A0G4PUI9"/>
<evidence type="ECO:0000256" key="1">
    <source>
        <dbReference type="SAM" id="MobiDB-lite"/>
    </source>
</evidence>
<evidence type="ECO:0000313" key="2">
    <source>
        <dbReference type="EMBL" id="CRL30068.1"/>
    </source>
</evidence>
<proteinExistence type="predicted"/>
<evidence type="ECO:0000313" key="3">
    <source>
        <dbReference type="Proteomes" id="UP000053732"/>
    </source>
</evidence>
<feature type="compositionally biased region" description="Polar residues" evidence="1">
    <location>
        <begin position="194"/>
        <end position="205"/>
    </location>
</feature>
<organism evidence="2 3">
    <name type="scientific">Penicillium camemberti (strain FM 013)</name>
    <dbReference type="NCBI Taxonomy" id="1429867"/>
    <lineage>
        <taxon>Eukaryota</taxon>
        <taxon>Fungi</taxon>
        <taxon>Dikarya</taxon>
        <taxon>Ascomycota</taxon>
        <taxon>Pezizomycotina</taxon>
        <taxon>Eurotiomycetes</taxon>
        <taxon>Eurotiomycetidae</taxon>
        <taxon>Eurotiales</taxon>
        <taxon>Aspergillaceae</taxon>
        <taxon>Penicillium</taxon>
    </lineage>
</organism>
<protein>
    <submittedName>
        <fullName evidence="2">Str. FM013</fullName>
    </submittedName>
</protein>
<dbReference type="STRING" id="1429867.A0A0G4PUI9"/>
<sequence length="351" mass="40513">MLSIAYRHCWVDQEKKEEAHELYNWDETGFQLGIGTKENVASTRKYETIATGGIGQNITGIECISADGWVMHPWFLMRGSEQMEDWFDGDNDPTNYRPLDSKPFSVLKQKFRKKNNEIVRWGGDVDDKRHFLRMIKTVRKDTFKAQTIKSSFRDTGLWPYDLHIVCDQIDPGWEDEPVLEIYGHTPSPDREFPSSATNSPPNSDQRFSKVENKVQLIPENDEPDLPKLQKHIDRAIRGGKQAIQDLALAKQTIKRMQSHKIPIKKSKRMVKCAAKSPLSSIAGNSKVYRRCTKESKLDIRHEAGNARIRDYWHRANQALKEKEEASGDRDYLDVNSELFRYVDPDGMVAEK</sequence>
<reference evidence="2 3" key="1">
    <citation type="journal article" date="2014" name="Nat. Commun.">
        <title>Multiple recent horizontal transfers of a large genomic region in cheese making fungi.</title>
        <authorList>
            <person name="Cheeseman K."/>
            <person name="Ropars J."/>
            <person name="Renault P."/>
            <person name="Dupont J."/>
            <person name="Gouzy J."/>
            <person name="Branca A."/>
            <person name="Abraham A.L."/>
            <person name="Ceppi M."/>
            <person name="Conseiller E."/>
            <person name="Debuchy R."/>
            <person name="Malagnac F."/>
            <person name="Goarin A."/>
            <person name="Silar P."/>
            <person name="Lacoste S."/>
            <person name="Sallet E."/>
            <person name="Bensimon A."/>
            <person name="Giraud T."/>
            <person name="Brygoo Y."/>
        </authorList>
    </citation>
    <scope>NUCLEOTIDE SEQUENCE [LARGE SCALE GENOMIC DNA]</scope>
    <source>
        <strain evidence="3">FM 013</strain>
    </source>
</reference>
<feature type="region of interest" description="Disordered" evidence="1">
    <location>
        <begin position="183"/>
        <end position="206"/>
    </location>
</feature>
<dbReference type="Proteomes" id="UP000053732">
    <property type="component" value="Unassembled WGS sequence"/>
</dbReference>